<sequence length="247" mass="29687">MIPFEEEFYIDKLKIYNDKLKNAKFNNLIINENFLNRLEGYLFLEDRLSYNNDNLQILELTNGERKYMELSPKEIQGSFEAIKKVKGKVGIVGLGMGYFVQEILQKKEVTDIVVYEKDRDVISLYEANFGSNERVKLINCDAFEADKETFDFFYVDIYNYELSKDVVKHFIKFNELHNIENYLFWGMEHFLLSCKVEEIAWIYVPEVWMEMARDLFERFNDSKYIEYFKQIDENLVEEVLNDFRKVL</sequence>
<gene>
    <name evidence="1" type="ORF">CSC2_44190</name>
</gene>
<comment type="caution">
    <text evidence="1">The sequence shown here is derived from an EMBL/GenBank/DDBJ whole genome shotgun (WGS) entry which is preliminary data.</text>
</comment>
<reference evidence="1 2" key="1">
    <citation type="journal article" date="2021" name="Int. J. Syst. Evol. Microbiol.">
        <title>Clostridium zeae sp. nov., isolated from corn silage.</title>
        <authorList>
            <person name="Kobayashi H."/>
            <person name="Tanizawa Y."/>
            <person name="Yagura M."/>
            <person name="Sakamoto M."/>
            <person name="Ohkuma M."/>
            <person name="Tohno M."/>
        </authorList>
    </citation>
    <scope>NUCLEOTIDE SEQUENCE [LARGE SCALE GENOMIC DNA]</scope>
    <source>
        <strain evidence="1 2">CSC2</strain>
    </source>
</reference>
<name>A0ABQ1EGD0_9CLOT</name>
<dbReference type="Gene3D" id="3.40.50.150">
    <property type="entry name" value="Vaccinia Virus protein VP39"/>
    <property type="match status" value="1"/>
</dbReference>
<evidence type="ECO:0000313" key="1">
    <source>
        <dbReference type="EMBL" id="GFZ33893.1"/>
    </source>
</evidence>
<protein>
    <recommendedName>
        <fullName evidence="3">Spermidine synthase</fullName>
    </recommendedName>
</protein>
<dbReference type="InterPro" id="IPR029063">
    <property type="entry name" value="SAM-dependent_MTases_sf"/>
</dbReference>
<evidence type="ECO:0008006" key="3">
    <source>
        <dbReference type="Google" id="ProtNLM"/>
    </source>
</evidence>
<proteinExistence type="predicted"/>
<keyword evidence="2" id="KW-1185">Reference proteome</keyword>
<accession>A0ABQ1EGD0</accession>
<dbReference type="Proteomes" id="UP000663802">
    <property type="component" value="Unassembled WGS sequence"/>
</dbReference>
<dbReference type="RefSeq" id="WP_206872409.1">
    <property type="nucleotide sequence ID" value="NZ_BMBA01000008.1"/>
</dbReference>
<organism evidence="1 2">
    <name type="scientific">Clostridium zeae</name>
    <dbReference type="NCBI Taxonomy" id="2759022"/>
    <lineage>
        <taxon>Bacteria</taxon>
        <taxon>Bacillati</taxon>
        <taxon>Bacillota</taxon>
        <taxon>Clostridia</taxon>
        <taxon>Eubacteriales</taxon>
        <taxon>Clostridiaceae</taxon>
        <taxon>Clostridium</taxon>
    </lineage>
</organism>
<dbReference type="EMBL" id="BMBA01000008">
    <property type="protein sequence ID" value="GFZ33893.1"/>
    <property type="molecule type" value="Genomic_DNA"/>
</dbReference>
<evidence type="ECO:0000313" key="2">
    <source>
        <dbReference type="Proteomes" id="UP000663802"/>
    </source>
</evidence>
<dbReference type="SUPFAM" id="SSF53335">
    <property type="entry name" value="S-adenosyl-L-methionine-dependent methyltransferases"/>
    <property type="match status" value="1"/>
</dbReference>